<evidence type="ECO:0000256" key="4">
    <source>
        <dbReference type="ARBA" id="ARBA00023136"/>
    </source>
</evidence>
<gene>
    <name evidence="6" type="ORF">ACFTOW_14815</name>
</gene>
<feature type="transmembrane region" description="Helical" evidence="5">
    <location>
        <begin position="20"/>
        <end position="39"/>
    </location>
</feature>
<sequence length="82" mass="8731">MAERSDDDQGQTGTPCHRCIVIRFFLMAVIGIALIYVLSPETFGVIEGFSTLTLALFFIGGLGLLAIGKATLELIGPDRSGD</sequence>
<reference evidence="7" key="1">
    <citation type="journal article" date="2019" name="Int. J. Syst. Evol. Microbiol.">
        <title>The Global Catalogue of Microorganisms (GCM) 10K type strain sequencing project: providing services to taxonomists for standard genome sequencing and annotation.</title>
        <authorList>
            <consortium name="The Broad Institute Genomics Platform"/>
            <consortium name="The Broad Institute Genome Sequencing Center for Infectious Disease"/>
            <person name="Wu L."/>
            <person name="Ma J."/>
        </authorList>
    </citation>
    <scope>NUCLEOTIDE SEQUENCE [LARGE SCALE GENOMIC DNA]</scope>
    <source>
        <strain evidence="7">CGMCC 1.12477</strain>
    </source>
</reference>
<comment type="caution">
    <text evidence="6">The sequence shown here is derived from an EMBL/GenBank/DDBJ whole genome shotgun (WGS) entry which is preliminary data.</text>
</comment>
<proteinExistence type="predicted"/>
<dbReference type="SUPFAM" id="SSF158442">
    <property type="entry name" value="DsbB-like"/>
    <property type="match status" value="1"/>
</dbReference>
<dbReference type="InterPro" id="IPR023380">
    <property type="entry name" value="DsbB-like_sf"/>
</dbReference>
<dbReference type="Gene3D" id="1.20.1550.10">
    <property type="entry name" value="DsbB-like"/>
    <property type="match status" value="1"/>
</dbReference>
<evidence type="ECO:0000256" key="5">
    <source>
        <dbReference type="SAM" id="Phobius"/>
    </source>
</evidence>
<keyword evidence="2 5" id="KW-0812">Transmembrane</keyword>
<evidence type="ECO:0000256" key="1">
    <source>
        <dbReference type="ARBA" id="ARBA00004141"/>
    </source>
</evidence>
<comment type="subcellular location">
    <subcellularLocation>
        <location evidence="1">Membrane</location>
        <topology evidence="1">Multi-pass membrane protein</topology>
    </subcellularLocation>
</comment>
<dbReference type="EMBL" id="JBHUDD010000137">
    <property type="protein sequence ID" value="MFD1510657.1"/>
    <property type="molecule type" value="Genomic_DNA"/>
</dbReference>
<dbReference type="InterPro" id="IPR003752">
    <property type="entry name" value="DiS_bond_form_DsbB/BdbC"/>
</dbReference>
<feature type="transmembrane region" description="Helical" evidence="5">
    <location>
        <begin position="45"/>
        <end position="67"/>
    </location>
</feature>
<name>A0ABW4EHI1_9RHOB</name>
<keyword evidence="7" id="KW-1185">Reference proteome</keyword>
<organism evidence="6 7">
    <name type="scientific">Lacimonas salitolerans</name>
    <dbReference type="NCBI Taxonomy" id="1323750"/>
    <lineage>
        <taxon>Bacteria</taxon>
        <taxon>Pseudomonadati</taxon>
        <taxon>Pseudomonadota</taxon>
        <taxon>Alphaproteobacteria</taxon>
        <taxon>Rhodobacterales</taxon>
        <taxon>Paracoccaceae</taxon>
        <taxon>Lacimonas</taxon>
    </lineage>
</organism>
<evidence type="ECO:0000256" key="2">
    <source>
        <dbReference type="ARBA" id="ARBA00022692"/>
    </source>
</evidence>
<evidence type="ECO:0000313" key="7">
    <source>
        <dbReference type="Proteomes" id="UP001597186"/>
    </source>
</evidence>
<keyword evidence="4 5" id="KW-0472">Membrane</keyword>
<dbReference type="Pfam" id="PF02600">
    <property type="entry name" value="DsbB"/>
    <property type="match status" value="1"/>
</dbReference>
<evidence type="ECO:0000313" key="6">
    <source>
        <dbReference type="EMBL" id="MFD1510657.1"/>
    </source>
</evidence>
<keyword evidence="3 5" id="KW-1133">Transmembrane helix</keyword>
<dbReference type="Proteomes" id="UP001597186">
    <property type="component" value="Unassembled WGS sequence"/>
</dbReference>
<protein>
    <submittedName>
        <fullName evidence="6">Disulfide bond formation protein B</fullName>
    </submittedName>
</protein>
<evidence type="ECO:0000256" key="3">
    <source>
        <dbReference type="ARBA" id="ARBA00022989"/>
    </source>
</evidence>
<dbReference type="RefSeq" id="WP_379917040.1">
    <property type="nucleotide sequence ID" value="NZ_JBHUDD010000137.1"/>
</dbReference>
<accession>A0ABW4EHI1</accession>